<keyword evidence="2" id="KW-1185">Reference proteome</keyword>
<gene>
    <name evidence="1" type="ORF">Vadar_007581</name>
</gene>
<sequence length="450" mass="51550">MLVSPSVVLLATFVGFVSPFNHLLASLCGRGPREFDTVIIRRCKREFHSLPPPSALVVELVRQAGFFGLFNMQHIQLDLALLTALVERWRPETHTFHFTFAEATVTLQDVEIITGLPVDGRPIIGRTDLNWEQIVQDLLGLSLENAVGRRGNKLTLQWLQQHFNGEVEETDTQVQIEQKAHGYIMQLIGVVLVPDQSSSRVHLCYLKLLRGLRVDGQYSWGGMTDSTPPNLATHVVGHYRHSLDMQRPGEVIWQPYNNHLIELLPSFCSAGRNIWRAKVPFINFNIIEMHQLKKVMQQFGYRQLPPEASWARDRSHGMEMKKPWTNWADEHRVHVARWNNRVEHNVPEGKPDIVGAYPNSDEYVTWYKKITVPFVSQMSVSLDKAVGLVIGYTGGGEAGVDVHLCPEEISTEGTSGVYGVRQWWLRKRRGWRMRGMLRYMLTRRFGLVRM</sequence>
<reference evidence="1 2" key="1">
    <citation type="journal article" date="2021" name="Hortic Res">
        <title>High-quality reference genome and annotation aids understanding of berry development for evergreen blueberry (Vaccinium darrowii).</title>
        <authorList>
            <person name="Yu J."/>
            <person name="Hulse-Kemp A.M."/>
            <person name="Babiker E."/>
            <person name="Staton M."/>
        </authorList>
    </citation>
    <scope>NUCLEOTIDE SEQUENCE [LARGE SCALE GENOMIC DNA]</scope>
    <source>
        <strain evidence="2">cv. NJ 8807/NJ 8810</strain>
        <tissue evidence="1">Young leaf</tissue>
    </source>
</reference>
<name>A0ACB7Z2K9_9ERIC</name>
<proteinExistence type="predicted"/>
<evidence type="ECO:0000313" key="2">
    <source>
        <dbReference type="Proteomes" id="UP000828048"/>
    </source>
</evidence>
<comment type="caution">
    <text evidence="1">The sequence shown here is derived from an EMBL/GenBank/DDBJ whole genome shotgun (WGS) entry which is preliminary data.</text>
</comment>
<organism evidence="1 2">
    <name type="scientific">Vaccinium darrowii</name>
    <dbReference type="NCBI Taxonomy" id="229202"/>
    <lineage>
        <taxon>Eukaryota</taxon>
        <taxon>Viridiplantae</taxon>
        <taxon>Streptophyta</taxon>
        <taxon>Embryophyta</taxon>
        <taxon>Tracheophyta</taxon>
        <taxon>Spermatophyta</taxon>
        <taxon>Magnoliopsida</taxon>
        <taxon>eudicotyledons</taxon>
        <taxon>Gunneridae</taxon>
        <taxon>Pentapetalae</taxon>
        <taxon>asterids</taxon>
        <taxon>Ericales</taxon>
        <taxon>Ericaceae</taxon>
        <taxon>Vaccinioideae</taxon>
        <taxon>Vaccinieae</taxon>
        <taxon>Vaccinium</taxon>
    </lineage>
</organism>
<protein>
    <submittedName>
        <fullName evidence="1">Uncharacterized protein</fullName>
    </submittedName>
</protein>
<evidence type="ECO:0000313" key="1">
    <source>
        <dbReference type="EMBL" id="KAH7859964.1"/>
    </source>
</evidence>
<dbReference type="Proteomes" id="UP000828048">
    <property type="component" value="Chromosome 4"/>
</dbReference>
<dbReference type="EMBL" id="CM037154">
    <property type="protein sequence ID" value="KAH7859964.1"/>
    <property type="molecule type" value="Genomic_DNA"/>
</dbReference>
<accession>A0ACB7Z2K9</accession>